<feature type="compositionally biased region" description="Acidic residues" evidence="1">
    <location>
        <begin position="257"/>
        <end position="269"/>
    </location>
</feature>
<feature type="region of interest" description="Disordered" evidence="1">
    <location>
        <begin position="233"/>
        <end position="269"/>
    </location>
</feature>
<feature type="non-terminal residue" evidence="2">
    <location>
        <position position="1"/>
    </location>
</feature>
<evidence type="ECO:0000313" key="2">
    <source>
        <dbReference type="EMBL" id="KAJ6634896.1"/>
    </source>
</evidence>
<organism evidence="2 3">
    <name type="scientific">Pseudolycoriella hygida</name>
    <dbReference type="NCBI Taxonomy" id="35572"/>
    <lineage>
        <taxon>Eukaryota</taxon>
        <taxon>Metazoa</taxon>
        <taxon>Ecdysozoa</taxon>
        <taxon>Arthropoda</taxon>
        <taxon>Hexapoda</taxon>
        <taxon>Insecta</taxon>
        <taxon>Pterygota</taxon>
        <taxon>Neoptera</taxon>
        <taxon>Endopterygota</taxon>
        <taxon>Diptera</taxon>
        <taxon>Nematocera</taxon>
        <taxon>Sciaroidea</taxon>
        <taxon>Sciaridae</taxon>
        <taxon>Pseudolycoriella</taxon>
    </lineage>
</organism>
<gene>
    <name evidence="2" type="ORF">Bhyg_13477</name>
</gene>
<protein>
    <submittedName>
        <fullName evidence="2">Uncharacterized protein</fullName>
    </submittedName>
</protein>
<comment type="caution">
    <text evidence="2">The sequence shown here is derived from an EMBL/GenBank/DDBJ whole genome shotgun (WGS) entry which is preliminary data.</text>
</comment>
<feature type="non-terminal residue" evidence="2">
    <location>
        <position position="269"/>
    </location>
</feature>
<keyword evidence="3" id="KW-1185">Reference proteome</keyword>
<accession>A0A9Q0MND1</accession>
<feature type="compositionally biased region" description="Polar residues" evidence="1">
    <location>
        <begin position="239"/>
        <end position="248"/>
    </location>
</feature>
<evidence type="ECO:0000256" key="1">
    <source>
        <dbReference type="SAM" id="MobiDB-lite"/>
    </source>
</evidence>
<dbReference type="Proteomes" id="UP001151699">
    <property type="component" value="Chromosome C"/>
</dbReference>
<reference evidence="2" key="1">
    <citation type="submission" date="2022-07" db="EMBL/GenBank/DDBJ databases">
        <authorList>
            <person name="Trinca V."/>
            <person name="Uliana J.V.C."/>
            <person name="Torres T.T."/>
            <person name="Ward R.J."/>
            <person name="Monesi N."/>
        </authorList>
    </citation>
    <scope>NUCLEOTIDE SEQUENCE</scope>
    <source>
        <strain evidence="2">HSMRA1968</strain>
        <tissue evidence="2">Whole embryos</tissue>
    </source>
</reference>
<sequence length="269" mass="30092">KKLEKFYKYKQNIFKPSVSSCPEYLNSKLSRMLWLVISMLWVCNLDCNAEILSNNEKGRSGNNILQHEHPIGAPDSRTAASQIANAQSVQEMAEAFELFSQNSLMLLKESSANPLATKLQKDFQIIADKGKLLLEIAEEWEENGEKTRERQLTPLALTITDFIGHVENLTESVNFELKTQRKDDFDILGPNRSKRFLSVADLFYDAIEVLQTISGKIMCLLFGFCDSNDSIDEEHANDNENPNDSASNDGDVVVTDDSNDGASDDGGND</sequence>
<dbReference type="AlphaFoldDB" id="A0A9Q0MND1"/>
<name>A0A9Q0MND1_9DIPT</name>
<evidence type="ECO:0000313" key="3">
    <source>
        <dbReference type="Proteomes" id="UP001151699"/>
    </source>
</evidence>
<dbReference type="EMBL" id="WJQU01000004">
    <property type="protein sequence ID" value="KAJ6634896.1"/>
    <property type="molecule type" value="Genomic_DNA"/>
</dbReference>
<proteinExistence type="predicted"/>